<reference evidence="5 6" key="1">
    <citation type="submission" date="2020-05" db="EMBL/GenBank/DDBJ databases">
        <title>Draft Genome Sequence of Ochrobactrum soli Isolated from Stable Fly Gut.</title>
        <authorList>
            <person name="Pileggi M.T."/>
            <person name="Vazhakkala L.J."/>
            <person name="Wong C.N."/>
        </authorList>
    </citation>
    <scope>NUCLEOTIDE SEQUENCE [LARGE SCALE GENOMIC DNA]</scope>
    <source>
        <strain evidence="5 6">MTP-C0764</strain>
    </source>
</reference>
<dbReference type="GO" id="GO:0003677">
    <property type="term" value="F:DNA binding"/>
    <property type="evidence" value="ECO:0007669"/>
    <property type="project" value="UniProtKB-KW"/>
</dbReference>
<keyword evidence="6" id="KW-1185">Reference proteome</keyword>
<dbReference type="Gene3D" id="1.10.10.10">
    <property type="entry name" value="Winged helix-like DNA-binding domain superfamily/Winged helix DNA-binding domain"/>
    <property type="match status" value="1"/>
</dbReference>
<protein>
    <submittedName>
        <fullName evidence="5">Helix-turn-helix transcriptional regulator</fullName>
    </submittedName>
</protein>
<evidence type="ECO:0000259" key="4">
    <source>
        <dbReference type="PROSITE" id="PS51118"/>
    </source>
</evidence>
<evidence type="ECO:0000256" key="2">
    <source>
        <dbReference type="ARBA" id="ARBA00023125"/>
    </source>
</evidence>
<proteinExistence type="predicted"/>
<dbReference type="InterPro" id="IPR036390">
    <property type="entry name" value="WH_DNA-bd_sf"/>
</dbReference>
<dbReference type="PANTHER" id="PTHR33204">
    <property type="entry name" value="TRANSCRIPTIONAL REGULATOR, MARR FAMILY"/>
    <property type="match status" value="1"/>
</dbReference>
<dbReference type="PROSITE" id="PS51118">
    <property type="entry name" value="HTH_HXLR"/>
    <property type="match status" value="1"/>
</dbReference>
<organism evidence="5 6">
    <name type="scientific">Ochrobactrum soli</name>
    <dbReference type="NCBI Taxonomy" id="2448455"/>
    <lineage>
        <taxon>Bacteria</taxon>
        <taxon>Pseudomonadati</taxon>
        <taxon>Pseudomonadota</taxon>
        <taxon>Alphaproteobacteria</taxon>
        <taxon>Hyphomicrobiales</taxon>
        <taxon>Brucellaceae</taxon>
        <taxon>Brucella/Ochrobactrum group</taxon>
        <taxon>Ochrobactrum</taxon>
    </lineage>
</organism>
<name>A0A849KZT4_9HYPH</name>
<sequence length="134" mass="15238">MPTIVGDKLVFEETCLPRRVMDLFAGKWTSLILHALNHWPGGKCRTGDLQRALPGISKKMLIQTLREVELRGLVHRRVYNVVPPKVEYELTPLGHTFAQPIEMLYQWGEANKSALDQMEQHANKTAAAEDMQTD</sequence>
<feature type="domain" description="HTH hxlR-type" evidence="4">
    <location>
        <begin position="15"/>
        <end position="116"/>
    </location>
</feature>
<dbReference type="InterPro" id="IPR002577">
    <property type="entry name" value="HTH_HxlR"/>
</dbReference>
<dbReference type="RefSeq" id="WP_171319376.1">
    <property type="nucleotide sequence ID" value="NZ_JABFCY010000017.1"/>
</dbReference>
<gene>
    <name evidence="5" type="ORF">HKX02_22315</name>
</gene>
<keyword evidence="2" id="KW-0238">DNA-binding</keyword>
<evidence type="ECO:0000313" key="6">
    <source>
        <dbReference type="Proteomes" id="UP000574931"/>
    </source>
</evidence>
<evidence type="ECO:0000313" key="5">
    <source>
        <dbReference type="EMBL" id="NNU62972.1"/>
    </source>
</evidence>
<keyword evidence="1" id="KW-0805">Transcription regulation</keyword>
<evidence type="ECO:0000256" key="1">
    <source>
        <dbReference type="ARBA" id="ARBA00023015"/>
    </source>
</evidence>
<dbReference type="Pfam" id="PF01638">
    <property type="entry name" value="HxlR"/>
    <property type="match status" value="1"/>
</dbReference>
<dbReference type="SUPFAM" id="SSF46785">
    <property type="entry name" value="Winged helix' DNA-binding domain"/>
    <property type="match status" value="1"/>
</dbReference>
<keyword evidence="3" id="KW-0804">Transcription</keyword>
<comment type="caution">
    <text evidence="5">The sequence shown here is derived from an EMBL/GenBank/DDBJ whole genome shotgun (WGS) entry which is preliminary data.</text>
</comment>
<dbReference type="AlphaFoldDB" id="A0A849KZT4"/>
<dbReference type="EMBL" id="JABFCY010000017">
    <property type="protein sequence ID" value="NNU62972.1"/>
    <property type="molecule type" value="Genomic_DNA"/>
</dbReference>
<evidence type="ECO:0000256" key="3">
    <source>
        <dbReference type="ARBA" id="ARBA00023163"/>
    </source>
</evidence>
<dbReference type="Proteomes" id="UP000574931">
    <property type="component" value="Unassembled WGS sequence"/>
</dbReference>
<accession>A0A849KZT4</accession>
<dbReference type="InterPro" id="IPR036388">
    <property type="entry name" value="WH-like_DNA-bd_sf"/>
</dbReference>